<proteinExistence type="predicted"/>
<gene>
    <name evidence="3" type="ORF">LNAOJCKE_5447</name>
</gene>
<reference evidence="3" key="2">
    <citation type="submission" date="2021-08" db="EMBL/GenBank/DDBJ databases">
        <authorList>
            <person name="Tani A."/>
            <person name="Ola A."/>
            <person name="Ogura Y."/>
            <person name="Katsura K."/>
            <person name="Hayashi T."/>
        </authorList>
    </citation>
    <scope>NUCLEOTIDE SEQUENCE</scope>
    <source>
        <strain evidence="3">NBRC 15686</strain>
    </source>
</reference>
<organism evidence="3 4">
    <name type="scientific">Methylorubrum aminovorans</name>
    <dbReference type="NCBI Taxonomy" id="269069"/>
    <lineage>
        <taxon>Bacteria</taxon>
        <taxon>Pseudomonadati</taxon>
        <taxon>Pseudomonadota</taxon>
        <taxon>Alphaproteobacteria</taxon>
        <taxon>Hyphomicrobiales</taxon>
        <taxon>Methylobacteriaceae</taxon>
        <taxon>Methylorubrum</taxon>
    </lineage>
</organism>
<evidence type="ECO:0000256" key="1">
    <source>
        <dbReference type="ARBA" id="ARBA00022729"/>
    </source>
</evidence>
<evidence type="ECO:0000313" key="4">
    <source>
        <dbReference type="Proteomes" id="UP001055039"/>
    </source>
</evidence>
<protein>
    <recommendedName>
        <fullName evidence="2">Autotransporter domain-containing protein</fullName>
    </recommendedName>
</protein>
<dbReference type="PROSITE" id="PS51208">
    <property type="entry name" value="AUTOTRANSPORTER"/>
    <property type="match status" value="1"/>
</dbReference>
<dbReference type="SUPFAM" id="SSF103515">
    <property type="entry name" value="Autotransporter"/>
    <property type="match status" value="1"/>
</dbReference>
<name>A0ABQ4UR27_9HYPH</name>
<dbReference type="SMART" id="SM00869">
    <property type="entry name" value="Autotransporter"/>
    <property type="match status" value="1"/>
</dbReference>
<accession>A0ABQ4UR27</accession>
<evidence type="ECO:0000313" key="3">
    <source>
        <dbReference type="EMBL" id="GJE68210.1"/>
    </source>
</evidence>
<keyword evidence="1" id="KW-0732">Signal</keyword>
<dbReference type="EMBL" id="BPRC01000048">
    <property type="protein sequence ID" value="GJE68210.1"/>
    <property type="molecule type" value="Genomic_DNA"/>
</dbReference>
<dbReference type="InterPro" id="IPR013425">
    <property type="entry name" value="Autotrns_rpt"/>
</dbReference>
<dbReference type="SUPFAM" id="SSF51126">
    <property type="entry name" value="Pectin lyase-like"/>
    <property type="match status" value="3"/>
</dbReference>
<comment type="caution">
    <text evidence="3">The sequence shown here is derived from an EMBL/GenBank/DDBJ whole genome shotgun (WGS) entry which is preliminary data.</text>
</comment>
<dbReference type="InterPro" id="IPR005546">
    <property type="entry name" value="Autotransporte_beta"/>
</dbReference>
<feature type="domain" description="Autotransporter" evidence="2">
    <location>
        <begin position="1687"/>
        <end position="1968"/>
    </location>
</feature>
<dbReference type="NCBIfam" id="TIGR02601">
    <property type="entry name" value="autotrns_rpt"/>
    <property type="match status" value="5"/>
</dbReference>
<dbReference type="Gene3D" id="2.40.128.130">
    <property type="entry name" value="Autotransporter beta-domain"/>
    <property type="match status" value="1"/>
</dbReference>
<sequence>MTDGYRLAGAGTLNLTGDPFSTPNQSFVTVDGGVGATIANALTGTGGTIGLNKLGAGTLTLAGTNTYTGATSVTAGTLVLAAGGSLTSDVSVAGGAAFSNAGTLAAGLTNAGTTTNTGAIAGTLTNSGRFANTGTIAGRVTNTAGTLTNTGTFNGGATVTGGTLVLDAGSLVNGALANSATVTAQGRINGPVTNAAGAVFTNTGTLDGALGNAGTASNAAAILGAVTNTGLFTNSGSVGGLLTQSAGTSANTGTLNAGAVVTGGTLALGAGSLVNGTVSNSAAVTAQGRINGAVINGPGAGFTLTGALTGLTGLSNDGTLVLAGNGLGVGTLSGNGSVQNASATAAMLTVGTGAAGDSTYGGLLQDGAGGGALGLTKAGSGTLTLTGANTYTGATTIAAGTGLQLGDGGTLGSIDGTSGVVADGRLTFNRSDAIAFAPALSGSGIVDQNGSGSVTLTGASTAFTGRANVNAGRLSVNGTFGDIAGNTAVVSVNEGGTLQGTGTIAGAVFVNSGGTASIGVAPSQPPGTLTVGGNYTVNAGSTHIFRLGTPNVVGGATNDLIDVGGTLAINGGTATLQNANASGLYRLYDVGGTVTSAGAANAGFAAVTTANGTASIYTVAPGAGGPSQVNARIALGGQIVQYWDGTDVSGLAGGTPGARGGSGVWNATHANWTDDPVGGQVNQNWLGQFGVFTAPRAGGASTVTVLGQQNLQGLQFAGDGYTLTPGAAGSLNLTGDPNGAAGFSTLRVDRAVTATIAAPITGLGLNKAVGSGTLVLTGANSFNALTIADGTVDLRGGAAILDSAPVTLADAAGARLLVTNSETIGALAGGGTTGGTVEILAGQSLTTGGNNGSTTFGGGVGGAGGLIKTGTGRFTLTGNNRFTGGTTVADGTLINDGGLASGVGVRSGAFFTNNGALAADLTNAGTSANTGTVAGRVTNTAGTLTNMGTFNGGATVTGGTLALDAGSLVNGALANSATVTAQGRINGTVSNAAGARFTLTGPLTGITGFANEGTLSLAGNDLALSALTGTGLGAVVQNASGRDATLTVGSGDASAAYAGILQDGAGGGRLLLAKTGSGTLTLTGASPYTGATAVTAGTLVLAAGGSLTSDVSVAGGGTFANAGTLAAGLTNAGTATNTGAIAGAVTNSGRLANNGRLAGTLTNSGTADNGGTIAGRVTNTGTFATSGTLAGGLTNTGTLTASAGRLDGAVANEAGTLAITGTVTGNGPLSNASGATLRIDGTGRFRIAGLFANAGTATNAGALNADVTNAAGARFTNTGTVSTASQPFSNAGTLVSSGVLNGGLANTGTAQMSGELNGVLSNAGSLTLTGTTSGITAFTNDGTADLGGTALSLGSLSGTGTNAVLRNGRLTVGADNSSTSYAGTIADGAGATSLTKVGSGTLTLSGVSTYTGATLVNDGTLNLRGTLASAVTVADGARFVGSGSIRTLTVLGGASASPDGAGTLGAVSVTGPVLFAAGSQYRVDVTASGESDRTAAAGTATLQGGTVQVTAGTGLYAPRTRYTILSAAGGVTGQFAGVTANFAFLTPSLTYDANTAFLTLARNDLQFGTVAATRNQGNVAAAAQAQGVGTRLYDGIAVLSAPQARQAFDALSGEIHSSAVTSQFDTGYLVREAILDRLRFGETPSFGGIGAQGIGQRFAPGTTLPAVYTADLPGRPTDPVPVSTQLVVPNPVALWGQGFGSFGSTGGDGNAARLGQQTSGFVLGADTRFDERWHVGVAGGYTFNTLDLTARQSTATVESGYGALYAGAGFGPVQLRLGGAYAGSSLATSRAVIVPGFSDNAGARYGGSLGQAFAEVGYRFQSEIGHVEPFVGGAAIRVGRDGFTERGGAAALTGTGQDYDVATATVGVQAQGQIGALFGSTTPIFVRGLVGYRRAYGDVLPSTLFSFGAAGQTFLTAGVPVARDAVVAQAGLDWQVASETTLSLAYTGQIGADRTQIHGVKGGFLYRW</sequence>
<dbReference type="RefSeq" id="WP_238229016.1">
    <property type="nucleotide sequence ID" value="NZ_BAAADH010000032.1"/>
</dbReference>
<dbReference type="InterPro" id="IPR036709">
    <property type="entry name" value="Autotransporte_beta_dom_sf"/>
</dbReference>
<dbReference type="Proteomes" id="UP001055039">
    <property type="component" value="Unassembled WGS sequence"/>
</dbReference>
<reference evidence="3" key="1">
    <citation type="journal article" date="2021" name="Front. Microbiol.">
        <title>Comprehensive Comparative Genomics and Phenotyping of Methylobacterium Species.</title>
        <authorList>
            <person name="Alessa O."/>
            <person name="Ogura Y."/>
            <person name="Fujitani Y."/>
            <person name="Takami H."/>
            <person name="Hayashi T."/>
            <person name="Sahin N."/>
            <person name="Tani A."/>
        </authorList>
    </citation>
    <scope>NUCLEOTIDE SEQUENCE</scope>
    <source>
        <strain evidence="3">NBRC 15686</strain>
    </source>
</reference>
<evidence type="ECO:0000259" key="2">
    <source>
        <dbReference type="PROSITE" id="PS51208"/>
    </source>
</evidence>
<dbReference type="InterPro" id="IPR011050">
    <property type="entry name" value="Pectin_lyase_fold/virulence"/>
</dbReference>
<dbReference type="Pfam" id="PF12951">
    <property type="entry name" value="PATR"/>
    <property type="match status" value="7"/>
</dbReference>
<keyword evidence="4" id="KW-1185">Reference proteome</keyword>